<evidence type="ECO:0000313" key="1">
    <source>
        <dbReference type="EMBL" id="MFC4563200.1"/>
    </source>
</evidence>
<gene>
    <name evidence="1" type="ORF">ACFO4E_15150</name>
</gene>
<name>A0ABV9DWC0_9ACTN</name>
<sequence>MEEFAGSGPDGLELDWDAIAAVLPALREPVLGAGWPPLGGIDAAVKACPASYLGIAEEIRLGLNDLENGDHDARVPFRRSG</sequence>
<proteinExistence type="predicted"/>
<keyword evidence="2" id="KW-1185">Reference proteome</keyword>
<dbReference type="EMBL" id="JBHSFQ010000013">
    <property type="protein sequence ID" value="MFC4563200.1"/>
    <property type="molecule type" value="Genomic_DNA"/>
</dbReference>
<protein>
    <submittedName>
        <fullName evidence="1">Uncharacterized protein</fullName>
    </submittedName>
</protein>
<organism evidence="1 2">
    <name type="scientific">Nocardiopsis mangrovi</name>
    <dbReference type="NCBI Taxonomy" id="1179818"/>
    <lineage>
        <taxon>Bacteria</taxon>
        <taxon>Bacillati</taxon>
        <taxon>Actinomycetota</taxon>
        <taxon>Actinomycetes</taxon>
        <taxon>Streptosporangiales</taxon>
        <taxon>Nocardiopsidaceae</taxon>
        <taxon>Nocardiopsis</taxon>
    </lineage>
</organism>
<dbReference type="Proteomes" id="UP001595923">
    <property type="component" value="Unassembled WGS sequence"/>
</dbReference>
<accession>A0ABV9DWC0</accession>
<reference evidence="2" key="1">
    <citation type="journal article" date="2019" name="Int. J. Syst. Evol. Microbiol.">
        <title>The Global Catalogue of Microorganisms (GCM) 10K type strain sequencing project: providing services to taxonomists for standard genome sequencing and annotation.</title>
        <authorList>
            <consortium name="The Broad Institute Genomics Platform"/>
            <consortium name="The Broad Institute Genome Sequencing Center for Infectious Disease"/>
            <person name="Wu L."/>
            <person name="Ma J."/>
        </authorList>
    </citation>
    <scope>NUCLEOTIDE SEQUENCE [LARGE SCALE GENOMIC DNA]</scope>
    <source>
        <strain evidence="2">XZYJ18</strain>
    </source>
</reference>
<dbReference type="RefSeq" id="WP_378575081.1">
    <property type="nucleotide sequence ID" value="NZ_JBHSFQ010000013.1"/>
</dbReference>
<evidence type="ECO:0000313" key="2">
    <source>
        <dbReference type="Proteomes" id="UP001595923"/>
    </source>
</evidence>
<comment type="caution">
    <text evidence="1">The sequence shown here is derived from an EMBL/GenBank/DDBJ whole genome shotgun (WGS) entry which is preliminary data.</text>
</comment>